<name>A0A2G5SHR2_9PELO</name>
<dbReference type="AlphaFoldDB" id="A0A2G5SHR2"/>
<evidence type="ECO:0000313" key="3">
    <source>
        <dbReference type="Proteomes" id="UP000230233"/>
    </source>
</evidence>
<evidence type="ECO:0008006" key="4">
    <source>
        <dbReference type="Google" id="ProtNLM"/>
    </source>
</evidence>
<comment type="caution">
    <text evidence="2">The sequence shown here is derived from an EMBL/GenBank/DDBJ whole genome shotgun (WGS) entry which is preliminary data.</text>
</comment>
<feature type="chain" id="PRO_5013761265" description="SCP domain-containing protein" evidence="1">
    <location>
        <begin position="18"/>
        <end position="181"/>
    </location>
</feature>
<accession>A0A2G5SHR2</accession>
<dbReference type="OrthoDB" id="5905318at2759"/>
<dbReference type="EMBL" id="PDUG01000007">
    <property type="protein sequence ID" value="PIC14396.1"/>
    <property type="molecule type" value="Genomic_DNA"/>
</dbReference>
<proteinExistence type="predicted"/>
<evidence type="ECO:0000256" key="1">
    <source>
        <dbReference type="SAM" id="SignalP"/>
    </source>
</evidence>
<organism evidence="2 3">
    <name type="scientific">Caenorhabditis nigoni</name>
    <dbReference type="NCBI Taxonomy" id="1611254"/>
    <lineage>
        <taxon>Eukaryota</taxon>
        <taxon>Metazoa</taxon>
        <taxon>Ecdysozoa</taxon>
        <taxon>Nematoda</taxon>
        <taxon>Chromadorea</taxon>
        <taxon>Rhabditida</taxon>
        <taxon>Rhabditina</taxon>
        <taxon>Rhabditomorpha</taxon>
        <taxon>Rhabditoidea</taxon>
        <taxon>Rhabditidae</taxon>
        <taxon>Peloderinae</taxon>
        <taxon>Caenorhabditis</taxon>
    </lineage>
</organism>
<feature type="signal peptide" evidence="1">
    <location>
        <begin position="1"/>
        <end position="17"/>
    </location>
</feature>
<dbReference type="Proteomes" id="UP000230233">
    <property type="component" value="Unassembled WGS sequence"/>
</dbReference>
<keyword evidence="1" id="KW-0732">Signal</keyword>
<gene>
    <name evidence="2" type="ORF">B9Z55_026728</name>
</gene>
<protein>
    <recommendedName>
        <fullName evidence="4">SCP domain-containing protein</fullName>
    </recommendedName>
</protein>
<keyword evidence="3" id="KW-1185">Reference proteome</keyword>
<sequence>MMKFLILLLLLVSTAYSDENCADAINKVRSQYANEFSIANMNKLVYNLTWETKIRKKLESGECPKKSVEYEDNLVFGWDIENLKELVFHVASNPGSEEIACGQIICIKDGKVMKYAVVNIGNSPILDGPPATRCSENRTADFNGLCSLETSRKSGYSRKGYAEKVGQKVDEEIDNFINWLG</sequence>
<evidence type="ECO:0000313" key="2">
    <source>
        <dbReference type="EMBL" id="PIC14396.1"/>
    </source>
</evidence>
<reference evidence="3" key="1">
    <citation type="submission" date="2017-10" db="EMBL/GenBank/DDBJ databases">
        <title>Rapid genome shrinkage in a self-fertile nematode reveals novel sperm competition proteins.</title>
        <authorList>
            <person name="Yin D."/>
            <person name="Schwarz E.M."/>
            <person name="Thomas C.G."/>
            <person name="Felde R.L."/>
            <person name="Korf I.F."/>
            <person name="Cutter A.D."/>
            <person name="Schartner C.M."/>
            <person name="Ralston E.J."/>
            <person name="Meyer B.J."/>
            <person name="Haag E.S."/>
        </authorList>
    </citation>
    <scope>NUCLEOTIDE SEQUENCE [LARGE SCALE GENOMIC DNA]</scope>
    <source>
        <strain evidence="3">JU1422</strain>
    </source>
</reference>